<comment type="catalytic activity">
    <reaction evidence="13">
        <text>N-terminal L-methionyl-L-threonyl-[protein] + acetyl-CoA = N-terminal N(alpha)-acetyl-L-methionyl-L-threonyl-[protein] + CoA + H(+)</text>
        <dbReference type="Rhea" id="RHEA:50576"/>
        <dbReference type="Rhea" id="RHEA-COMP:12732"/>
        <dbReference type="Rhea" id="RHEA-COMP:12733"/>
        <dbReference type="ChEBI" id="CHEBI:15378"/>
        <dbReference type="ChEBI" id="CHEBI:57287"/>
        <dbReference type="ChEBI" id="CHEBI:57288"/>
        <dbReference type="ChEBI" id="CHEBI:133404"/>
        <dbReference type="ChEBI" id="CHEBI:133405"/>
        <dbReference type="EC" id="2.3.1.258"/>
    </reaction>
</comment>
<evidence type="ECO:0000256" key="13">
    <source>
        <dbReference type="ARBA" id="ARBA00049454"/>
    </source>
</evidence>
<dbReference type="CDD" id="cd04301">
    <property type="entry name" value="NAT_SF"/>
    <property type="match status" value="1"/>
</dbReference>
<comment type="catalytic activity">
    <reaction evidence="10">
        <text>N-terminal L-methionyl-L-valyl-[protein] + acetyl-CoA = N-terminal N(alpha)-acetyl-L-methionyl-L-valyl-[protein] + CoA + H(+)</text>
        <dbReference type="Rhea" id="RHEA:50572"/>
        <dbReference type="Rhea" id="RHEA-COMP:12730"/>
        <dbReference type="Rhea" id="RHEA-COMP:12731"/>
        <dbReference type="ChEBI" id="CHEBI:15378"/>
        <dbReference type="ChEBI" id="CHEBI:57287"/>
        <dbReference type="ChEBI" id="CHEBI:57288"/>
        <dbReference type="ChEBI" id="CHEBI:133402"/>
        <dbReference type="ChEBI" id="CHEBI:133403"/>
        <dbReference type="EC" id="2.3.1.258"/>
    </reaction>
</comment>
<dbReference type="Gene3D" id="3.40.630.30">
    <property type="match status" value="1"/>
</dbReference>
<evidence type="ECO:0000313" key="17">
    <source>
        <dbReference type="Proteomes" id="UP001146793"/>
    </source>
</evidence>
<dbReference type="InterPro" id="IPR051556">
    <property type="entry name" value="N-term/lysine_N-AcTrnsfr"/>
</dbReference>
<evidence type="ECO:0000313" key="15">
    <source>
        <dbReference type="EMBL" id="KAJ3427646.1"/>
    </source>
</evidence>
<accession>A0AAV7YGA9</accession>
<keyword evidence="4" id="KW-0012">Acyltransferase</keyword>
<dbReference type="GO" id="GO:0031415">
    <property type="term" value="C:NatA complex"/>
    <property type="evidence" value="ECO:0007669"/>
    <property type="project" value="TreeGrafter"/>
</dbReference>
<dbReference type="Proteomes" id="UP001146793">
    <property type="component" value="Unassembled WGS sequence"/>
</dbReference>
<comment type="catalytic activity">
    <reaction evidence="9">
        <text>N-terminal L-methionyl-L-lysyl-[protein] + acetyl-CoA = N-terminal N(alpha)-acetyl-L-methionyl-L-lysyl-[protein] + CoA + H(+)</text>
        <dbReference type="Rhea" id="RHEA:50580"/>
        <dbReference type="Rhea" id="RHEA-COMP:12734"/>
        <dbReference type="Rhea" id="RHEA-COMP:12735"/>
        <dbReference type="ChEBI" id="CHEBI:15378"/>
        <dbReference type="ChEBI" id="CHEBI:57287"/>
        <dbReference type="ChEBI" id="CHEBI:57288"/>
        <dbReference type="ChEBI" id="CHEBI:133406"/>
        <dbReference type="ChEBI" id="CHEBI:133407"/>
        <dbReference type="EC" id="2.3.1.258"/>
    </reaction>
</comment>
<evidence type="ECO:0000313" key="18">
    <source>
        <dbReference type="Proteomes" id="UP001150062"/>
    </source>
</evidence>
<evidence type="ECO:0000256" key="7">
    <source>
        <dbReference type="ARBA" id="ARBA00048335"/>
    </source>
</evidence>
<comment type="catalytic activity">
    <reaction evidence="6">
        <text>N-terminal L-methionyl-L-seryl-[protein] + acetyl-CoA = N-terminal N(alpha)-acetyl-L-methionyl-L-seryl-[protein] + CoA + H(+)</text>
        <dbReference type="Rhea" id="RHEA:50568"/>
        <dbReference type="Rhea" id="RHEA-COMP:12728"/>
        <dbReference type="Rhea" id="RHEA-COMP:12729"/>
        <dbReference type="ChEBI" id="CHEBI:15378"/>
        <dbReference type="ChEBI" id="CHEBI:57287"/>
        <dbReference type="ChEBI" id="CHEBI:57288"/>
        <dbReference type="ChEBI" id="CHEBI:133400"/>
        <dbReference type="ChEBI" id="CHEBI:133401"/>
        <dbReference type="EC" id="2.3.1.258"/>
    </reaction>
</comment>
<protein>
    <recommendedName>
        <fullName evidence="5">N-terminal methionine N(alpha)-acetyltransferase NatE</fullName>
        <ecNumber evidence="5">2.3.1.258</ecNumber>
    </recommendedName>
</protein>
<dbReference type="InterPro" id="IPR000182">
    <property type="entry name" value="GNAT_dom"/>
</dbReference>
<dbReference type="EC" id="2.3.1.258" evidence="5"/>
<dbReference type="Proteomes" id="UP001150062">
    <property type="component" value="Unassembled WGS sequence"/>
</dbReference>
<comment type="subcellular location">
    <subcellularLocation>
        <location evidence="1">Cytoplasm</location>
    </subcellularLocation>
</comment>
<keyword evidence="2" id="KW-0963">Cytoplasm</keyword>
<dbReference type="GO" id="GO:0007064">
    <property type="term" value="P:mitotic sister chromatid cohesion"/>
    <property type="evidence" value="ECO:0007669"/>
    <property type="project" value="TreeGrafter"/>
</dbReference>
<dbReference type="Pfam" id="PF00583">
    <property type="entry name" value="Acetyltransf_1"/>
    <property type="match status" value="1"/>
</dbReference>
<evidence type="ECO:0000256" key="10">
    <source>
        <dbReference type="ARBA" id="ARBA00048799"/>
    </source>
</evidence>
<dbReference type="PANTHER" id="PTHR42919">
    <property type="entry name" value="N-ALPHA-ACETYLTRANSFERASE"/>
    <property type="match status" value="1"/>
</dbReference>
<name>A0AAV7YGA9_9EUKA</name>
<gene>
    <name evidence="15" type="ORF">M0812_25273</name>
    <name evidence="16" type="ORF">M0813_14567</name>
</gene>
<evidence type="ECO:0000256" key="5">
    <source>
        <dbReference type="ARBA" id="ARBA00039121"/>
    </source>
</evidence>
<dbReference type="PROSITE" id="PS51186">
    <property type="entry name" value="GNAT"/>
    <property type="match status" value="1"/>
</dbReference>
<dbReference type="PANTHER" id="PTHR42919:SF8">
    <property type="entry name" value="N-ALPHA-ACETYLTRANSFERASE 50"/>
    <property type="match status" value="1"/>
</dbReference>
<evidence type="ECO:0000256" key="8">
    <source>
        <dbReference type="ARBA" id="ARBA00048490"/>
    </source>
</evidence>
<feature type="domain" description="N-acetyltransferase" evidence="14">
    <location>
        <begin position="5"/>
        <end position="161"/>
    </location>
</feature>
<evidence type="ECO:0000256" key="9">
    <source>
        <dbReference type="ARBA" id="ARBA00048618"/>
    </source>
</evidence>
<evidence type="ECO:0000256" key="3">
    <source>
        <dbReference type="ARBA" id="ARBA00022679"/>
    </source>
</evidence>
<evidence type="ECO:0000256" key="11">
    <source>
        <dbReference type="ARBA" id="ARBA00049002"/>
    </source>
</evidence>
<evidence type="ECO:0000256" key="2">
    <source>
        <dbReference type="ARBA" id="ARBA00022490"/>
    </source>
</evidence>
<evidence type="ECO:0000259" key="14">
    <source>
        <dbReference type="PROSITE" id="PS51186"/>
    </source>
</evidence>
<organism evidence="15 17">
    <name type="scientific">Anaeramoeba flamelloides</name>
    <dbReference type="NCBI Taxonomy" id="1746091"/>
    <lineage>
        <taxon>Eukaryota</taxon>
        <taxon>Metamonada</taxon>
        <taxon>Anaeramoebidae</taxon>
        <taxon>Anaeramoeba</taxon>
    </lineage>
</organism>
<evidence type="ECO:0000256" key="6">
    <source>
        <dbReference type="ARBA" id="ARBA00048251"/>
    </source>
</evidence>
<evidence type="ECO:0000256" key="4">
    <source>
        <dbReference type="ARBA" id="ARBA00023315"/>
    </source>
</evidence>
<reference evidence="16" key="1">
    <citation type="submission" date="2022-08" db="EMBL/GenBank/DDBJ databases">
        <title>Novel sulfate-reducing endosymbionts in the free-living metamonad Anaeramoeba.</title>
        <authorList>
            <person name="Jerlstrom-Hultqvist J."/>
            <person name="Cepicka I."/>
            <person name="Gallot-Lavallee L."/>
            <person name="Salas-Leiva D."/>
            <person name="Curtis B.A."/>
            <person name="Zahonova K."/>
            <person name="Pipaliya S."/>
            <person name="Dacks J."/>
            <person name="Roger A.J."/>
        </authorList>
    </citation>
    <scope>NUCLEOTIDE SEQUENCE</scope>
    <source>
        <strain evidence="16">Schooner1</strain>
    </source>
</reference>
<proteinExistence type="predicted"/>
<reference evidence="15" key="2">
    <citation type="submission" date="2022-08" db="EMBL/GenBank/DDBJ databases">
        <title>Novel sulphate-reducing endosymbionts in the free-living metamonad Anaeramoeba.</title>
        <authorList>
            <person name="Jerlstrom-Hultqvist J."/>
            <person name="Cepicka I."/>
            <person name="Gallot-Lavallee L."/>
            <person name="Salas-Leiva D."/>
            <person name="Curtis B.A."/>
            <person name="Zahonova K."/>
            <person name="Pipaliya S."/>
            <person name="Dacks J."/>
            <person name="Roger A.J."/>
        </authorList>
    </citation>
    <scope>NUCLEOTIDE SEQUENCE</scope>
    <source>
        <strain evidence="15">Busselton2</strain>
    </source>
</reference>
<evidence type="ECO:0000256" key="12">
    <source>
        <dbReference type="ARBA" id="ARBA00049103"/>
    </source>
</evidence>
<keyword evidence="3" id="KW-0808">Transferase</keyword>
<dbReference type="EMBL" id="JAOAOG010000050">
    <property type="protein sequence ID" value="KAJ6252019.1"/>
    <property type="molecule type" value="Genomic_DNA"/>
</dbReference>
<dbReference type="FunFam" id="3.40.630.30:FF:000078">
    <property type="entry name" value="N-alpha-acetyltransferase 50"/>
    <property type="match status" value="1"/>
</dbReference>
<dbReference type="InterPro" id="IPR016181">
    <property type="entry name" value="Acyl_CoA_acyltransferase"/>
</dbReference>
<comment type="catalytic activity">
    <reaction evidence="11">
        <text>N-terminal L-methionyl-L-alanyl-[protein] + acetyl-CoA = N-terminal N(alpha)-acetyl-L-methionyl-L-alanyl-[protein] + CoA + H(+)</text>
        <dbReference type="Rhea" id="RHEA:50564"/>
        <dbReference type="Rhea" id="RHEA-COMP:12726"/>
        <dbReference type="Rhea" id="RHEA-COMP:12727"/>
        <dbReference type="ChEBI" id="CHEBI:15378"/>
        <dbReference type="ChEBI" id="CHEBI:57287"/>
        <dbReference type="ChEBI" id="CHEBI:57288"/>
        <dbReference type="ChEBI" id="CHEBI:133398"/>
        <dbReference type="ChEBI" id="CHEBI:133399"/>
        <dbReference type="EC" id="2.3.1.258"/>
    </reaction>
</comment>
<evidence type="ECO:0000313" key="16">
    <source>
        <dbReference type="EMBL" id="KAJ6252019.1"/>
    </source>
</evidence>
<keyword evidence="18" id="KW-1185">Reference proteome</keyword>
<dbReference type="EMBL" id="JANTQA010000060">
    <property type="protein sequence ID" value="KAJ3427646.1"/>
    <property type="molecule type" value="Genomic_DNA"/>
</dbReference>
<dbReference type="SUPFAM" id="SSF55729">
    <property type="entry name" value="Acyl-CoA N-acyltransferases (Nat)"/>
    <property type="match status" value="1"/>
</dbReference>
<comment type="catalytic activity">
    <reaction evidence="12">
        <text>N-terminal L-methionyl-L-leucyl-[protein] + acetyl-CoA = N-terminal N(alpha)-acetyl-L-methionyl-L-leucyl-[protein] + CoA + H(+)</text>
        <dbReference type="Rhea" id="RHEA:50520"/>
        <dbReference type="Rhea" id="RHEA-COMP:12711"/>
        <dbReference type="Rhea" id="RHEA-COMP:12712"/>
        <dbReference type="ChEBI" id="CHEBI:15378"/>
        <dbReference type="ChEBI" id="CHEBI:57287"/>
        <dbReference type="ChEBI" id="CHEBI:57288"/>
        <dbReference type="ChEBI" id="CHEBI:133377"/>
        <dbReference type="ChEBI" id="CHEBI:133378"/>
        <dbReference type="EC" id="2.3.1.258"/>
    </reaction>
</comment>
<comment type="catalytic activity">
    <reaction evidence="7">
        <text>N-terminal L-methionyl-L-tyrosyl-[protein] + acetyl-CoA = N-terminal N(alpha)-acetyl-L-methionyl-L-tyrosyl-[protein] + CoA + H(+)</text>
        <dbReference type="Rhea" id="RHEA:50532"/>
        <dbReference type="Rhea" id="RHEA-COMP:12717"/>
        <dbReference type="Rhea" id="RHEA-COMP:12718"/>
        <dbReference type="ChEBI" id="CHEBI:15378"/>
        <dbReference type="ChEBI" id="CHEBI:57287"/>
        <dbReference type="ChEBI" id="CHEBI:57288"/>
        <dbReference type="ChEBI" id="CHEBI:133384"/>
        <dbReference type="ChEBI" id="CHEBI:133385"/>
        <dbReference type="EC" id="2.3.1.258"/>
    </reaction>
</comment>
<dbReference type="GO" id="GO:0120518">
    <property type="term" value="F:protein N-terminal-methionine acetyltransferase activity"/>
    <property type="evidence" value="ECO:0007669"/>
    <property type="project" value="UniProtKB-EC"/>
</dbReference>
<sequence length="161" mass="19049">MSNFVTYGELNEKNIKQLKLLNSAVLPARYSNQFYLSLLRDYDYHLNAAFYCKDVVVGAISYRKERPNNRSDQGNYRCYILTFSVLEAYRREGIGSELLRKVLNFCREDEEIKEVYLHVQVSNDLAIEFYKKFGFQITETVKGYYKKIDVKDAYKLTRTLK</sequence>
<dbReference type="AlphaFoldDB" id="A0AAV7YGA9"/>
<evidence type="ECO:0000256" key="1">
    <source>
        <dbReference type="ARBA" id="ARBA00004496"/>
    </source>
</evidence>
<comment type="caution">
    <text evidence="15">The sequence shown here is derived from an EMBL/GenBank/DDBJ whole genome shotgun (WGS) entry which is preliminary data.</text>
</comment>
<comment type="catalytic activity">
    <reaction evidence="8">
        <text>N-terminal L-methionyl-L-phenylalanyl-[protein] + acetyl-CoA = N-terminal N(alpha)-acetyl-L-methionyl-L-phenylalanyl-[protein] + CoA + H(+)</text>
        <dbReference type="Rhea" id="RHEA:50528"/>
        <dbReference type="Rhea" id="RHEA-COMP:12715"/>
        <dbReference type="Rhea" id="RHEA-COMP:12716"/>
        <dbReference type="ChEBI" id="CHEBI:15378"/>
        <dbReference type="ChEBI" id="CHEBI:57287"/>
        <dbReference type="ChEBI" id="CHEBI:57288"/>
        <dbReference type="ChEBI" id="CHEBI:133382"/>
        <dbReference type="ChEBI" id="CHEBI:133383"/>
        <dbReference type="EC" id="2.3.1.258"/>
    </reaction>
</comment>